<evidence type="ECO:0000256" key="1">
    <source>
        <dbReference type="SAM" id="MobiDB-lite"/>
    </source>
</evidence>
<feature type="compositionally biased region" description="Basic residues" evidence="1">
    <location>
        <begin position="71"/>
        <end position="105"/>
    </location>
</feature>
<evidence type="ECO:0000313" key="3">
    <source>
        <dbReference type="Proteomes" id="UP000246077"/>
    </source>
</evidence>
<feature type="compositionally biased region" description="Low complexity" evidence="1">
    <location>
        <begin position="106"/>
        <end position="115"/>
    </location>
</feature>
<accession>A0A317DWL4</accession>
<gene>
    <name evidence="2" type="ORF">DKG75_19320</name>
</gene>
<keyword evidence="3" id="KW-1185">Reference proteome</keyword>
<dbReference type="AlphaFoldDB" id="A0A317DWL4"/>
<feature type="region of interest" description="Disordered" evidence="1">
    <location>
        <begin position="48"/>
        <end position="115"/>
    </location>
</feature>
<comment type="caution">
    <text evidence="2">The sequence shown here is derived from an EMBL/GenBank/DDBJ whole genome shotgun (WGS) entry which is preliminary data.</text>
</comment>
<sequence length="115" mass="13291">MQHQKLPQLRHAGAAWIVLPCWPRRCCMCSSCSPSCCACPRAISPAPAAWRSMSSTTSRARPLWATARTPPPRRRPRLRPRHRPRPGRNNRLRSRNRRPPSRRPSRFPTSPTRPR</sequence>
<proteinExistence type="predicted"/>
<evidence type="ECO:0000313" key="2">
    <source>
        <dbReference type="EMBL" id="PWR19108.1"/>
    </source>
</evidence>
<protein>
    <submittedName>
        <fullName evidence="2">Uncharacterized protein</fullName>
    </submittedName>
</protein>
<dbReference type="Proteomes" id="UP000246077">
    <property type="component" value="Unassembled WGS sequence"/>
</dbReference>
<name>A0A317DWL4_9PROT</name>
<reference evidence="3" key="1">
    <citation type="submission" date="2018-05" db="EMBL/GenBank/DDBJ databases">
        <title>Zavarzinia sp. HR-AS.</title>
        <authorList>
            <person name="Lee Y."/>
            <person name="Jeon C.O."/>
        </authorList>
    </citation>
    <scope>NUCLEOTIDE SEQUENCE [LARGE SCALE GENOMIC DNA]</scope>
    <source>
        <strain evidence="3">DSM 1231</strain>
    </source>
</reference>
<feature type="compositionally biased region" description="Low complexity" evidence="1">
    <location>
        <begin position="59"/>
        <end position="68"/>
    </location>
</feature>
<dbReference type="EMBL" id="QGLF01000005">
    <property type="protein sequence ID" value="PWR19108.1"/>
    <property type="molecule type" value="Genomic_DNA"/>
</dbReference>
<organism evidence="2 3">
    <name type="scientific">Zavarzinia compransoris</name>
    <dbReference type="NCBI Taxonomy" id="1264899"/>
    <lineage>
        <taxon>Bacteria</taxon>
        <taxon>Pseudomonadati</taxon>
        <taxon>Pseudomonadota</taxon>
        <taxon>Alphaproteobacteria</taxon>
        <taxon>Rhodospirillales</taxon>
        <taxon>Zavarziniaceae</taxon>
        <taxon>Zavarzinia</taxon>
    </lineage>
</organism>